<protein>
    <submittedName>
        <fullName evidence="2">Uncharacterized protein</fullName>
    </submittedName>
</protein>
<name>A0A388LXQ4_CHABU</name>
<evidence type="ECO:0000313" key="2">
    <source>
        <dbReference type="EMBL" id="GBG87033.1"/>
    </source>
</evidence>
<dbReference type="Gramene" id="GBG87033">
    <property type="protein sequence ID" value="GBG87033"/>
    <property type="gene ID" value="CBR_g44490"/>
</dbReference>
<proteinExistence type="predicted"/>
<comment type="caution">
    <text evidence="2">The sequence shown here is derived from an EMBL/GenBank/DDBJ whole genome shotgun (WGS) entry which is preliminary data.</text>
</comment>
<keyword evidence="3" id="KW-1185">Reference proteome</keyword>
<organism evidence="2 3">
    <name type="scientific">Chara braunii</name>
    <name type="common">Braun's stonewort</name>
    <dbReference type="NCBI Taxonomy" id="69332"/>
    <lineage>
        <taxon>Eukaryota</taxon>
        <taxon>Viridiplantae</taxon>
        <taxon>Streptophyta</taxon>
        <taxon>Charophyceae</taxon>
        <taxon>Charales</taxon>
        <taxon>Characeae</taxon>
        <taxon>Chara</taxon>
    </lineage>
</organism>
<feature type="region of interest" description="Disordered" evidence="1">
    <location>
        <begin position="81"/>
        <end position="106"/>
    </location>
</feature>
<evidence type="ECO:0000256" key="1">
    <source>
        <dbReference type="SAM" id="MobiDB-lite"/>
    </source>
</evidence>
<accession>A0A388LXQ4</accession>
<dbReference type="AlphaFoldDB" id="A0A388LXQ4"/>
<sequence>MAKAVEVQLSLRLGDIRDEIKSDARRAVAGSIVKNLRPTQVTTITKGKEKAVDELPSASGASSDIEGITAGAENLTIQEKRKRDVDTPVGNSPPVTTPAKRVNQRQGIRPVRLSERFQRTRTRISFRRSARTKALTAMKAPARDTIVERMLYLDNTRRELSKMDCDQLRAICRQEAGSYSTKVLAIFDIVDQRAIQQFGDLCGNQDALGNPEGTTAHSIVEVKRRFDGLVKTPLLRNPGETLVICPRLYYEGMKDLFIKNPRYIAVGVSASDTLLKMKMELWEQGLLEFARWDKSGAIGQAYAMPKHKDLNRFRPICPSFPEPTARTGRAMAKGLNHLLYGLLRDWHFNLKVVSQLKETLAGFNRKLQLVHHQPELTGQSFDIKEMFSQLPYQEIVDAVDWLLDYHMSKGRTFVRVNTRGKGASFGLTTGFDYWRKLEFRDLRNFVVF</sequence>
<gene>
    <name evidence="2" type="ORF">CBR_g44490</name>
</gene>
<dbReference type="EMBL" id="BFEA01000591">
    <property type="protein sequence ID" value="GBG87033.1"/>
    <property type="molecule type" value="Genomic_DNA"/>
</dbReference>
<reference evidence="2 3" key="1">
    <citation type="journal article" date="2018" name="Cell">
        <title>The Chara Genome: Secondary Complexity and Implications for Plant Terrestrialization.</title>
        <authorList>
            <person name="Nishiyama T."/>
            <person name="Sakayama H."/>
            <person name="Vries J.D."/>
            <person name="Buschmann H."/>
            <person name="Saint-Marcoux D."/>
            <person name="Ullrich K.K."/>
            <person name="Haas F.B."/>
            <person name="Vanderstraeten L."/>
            <person name="Becker D."/>
            <person name="Lang D."/>
            <person name="Vosolsobe S."/>
            <person name="Rombauts S."/>
            <person name="Wilhelmsson P.K.I."/>
            <person name="Janitza P."/>
            <person name="Kern R."/>
            <person name="Heyl A."/>
            <person name="Rumpler F."/>
            <person name="Villalobos L.I.A.C."/>
            <person name="Clay J.M."/>
            <person name="Skokan R."/>
            <person name="Toyoda A."/>
            <person name="Suzuki Y."/>
            <person name="Kagoshima H."/>
            <person name="Schijlen E."/>
            <person name="Tajeshwar N."/>
            <person name="Catarino B."/>
            <person name="Hetherington A.J."/>
            <person name="Saltykova A."/>
            <person name="Bonnot C."/>
            <person name="Breuninger H."/>
            <person name="Symeonidi A."/>
            <person name="Radhakrishnan G.V."/>
            <person name="Van Nieuwerburgh F."/>
            <person name="Deforce D."/>
            <person name="Chang C."/>
            <person name="Karol K.G."/>
            <person name="Hedrich R."/>
            <person name="Ulvskov P."/>
            <person name="Glockner G."/>
            <person name="Delwiche C.F."/>
            <person name="Petrasek J."/>
            <person name="Van de Peer Y."/>
            <person name="Friml J."/>
            <person name="Beilby M."/>
            <person name="Dolan L."/>
            <person name="Kohara Y."/>
            <person name="Sugano S."/>
            <person name="Fujiyama A."/>
            <person name="Delaux P.-M."/>
            <person name="Quint M."/>
            <person name="TheiBen G."/>
            <person name="Hagemann M."/>
            <person name="Harholt J."/>
            <person name="Dunand C."/>
            <person name="Zachgo S."/>
            <person name="Langdale J."/>
            <person name="Maumus F."/>
            <person name="Straeten D.V.D."/>
            <person name="Gould S.B."/>
            <person name="Rensing S.A."/>
        </authorList>
    </citation>
    <scope>NUCLEOTIDE SEQUENCE [LARGE SCALE GENOMIC DNA]</scope>
    <source>
        <strain evidence="2 3">S276</strain>
    </source>
</reference>
<dbReference type="Proteomes" id="UP000265515">
    <property type="component" value="Unassembled WGS sequence"/>
</dbReference>
<evidence type="ECO:0000313" key="3">
    <source>
        <dbReference type="Proteomes" id="UP000265515"/>
    </source>
</evidence>